<reference evidence="2" key="1">
    <citation type="submission" date="2014-12" db="EMBL/GenBank/DDBJ databases">
        <title>Insight into the proteome of Arion vulgaris.</title>
        <authorList>
            <person name="Aradska J."/>
            <person name="Bulat T."/>
            <person name="Smidak R."/>
            <person name="Sarate P."/>
            <person name="Gangsoo J."/>
            <person name="Sialana F."/>
            <person name="Bilban M."/>
            <person name="Lubec G."/>
        </authorList>
    </citation>
    <scope>NUCLEOTIDE SEQUENCE</scope>
    <source>
        <tissue evidence="2">Skin</tissue>
    </source>
</reference>
<dbReference type="EMBL" id="HACG01042969">
    <property type="protein sequence ID" value="CEK89834.1"/>
    <property type="molecule type" value="Transcribed_RNA"/>
</dbReference>
<gene>
    <name evidence="2" type="primary">ORF173241</name>
    <name evidence="1" type="synonym">ORF173240</name>
    <name evidence="3" type="synonym">ORF173244</name>
    <name evidence="4" type="synonym">ORF173252</name>
    <name evidence="5" type="synonym">ORF173255</name>
    <name evidence="6" type="synonym">ORF173256</name>
</gene>
<dbReference type="EMBL" id="HACG01042966">
    <property type="protein sequence ID" value="CEK89831.1"/>
    <property type="molecule type" value="Transcribed_RNA"/>
</dbReference>
<evidence type="ECO:0000313" key="2">
    <source>
        <dbReference type="EMBL" id="CEK89831.1"/>
    </source>
</evidence>
<organism evidence="2">
    <name type="scientific">Arion vulgaris</name>
    <dbReference type="NCBI Taxonomy" id="1028688"/>
    <lineage>
        <taxon>Eukaryota</taxon>
        <taxon>Metazoa</taxon>
        <taxon>Spiralia</taxon>
        <taxon>Lophotrochozoa</taxon>
        <taxon>Mollusca</taxon>
        <taxon>Gastropoda</taxon>
        <taxon>Heterobranchia</taxon>
        <taxon>Euthyneura</taxon>
        <taxon>Panpulmonata</taxon>
        <taxon>Eupulmonata</taxon>
        <taxon>Stylommatophora</taxon>
        <taxon>Helicina</taxon>
        <taxon>Arionoidea</taxon>
        <taxon>Arionidae</taxon>
        <taxon>Arion</taxon>
    </lineage>
</organism>
<evidence type="ECO:0000313" key="1">
    <source>
        <dbReference type="EMBL" id="CEK89830.1"/>
    </source>
</evidence>
<dbReference type="EMBL" id="HACG01042965">
    <property type="protein sequence ID" value="CEK89830.1"/>
    <property type="molecule type" value="Transcribed_RNA"/>
</dbReference>
<evidence type="ECO:0000313" key="6">
    <source>
        <dbReference type="EMBL" id="CEK89835.1"/>
    </source>
</evidence>
<protein>
    <submittedName>
        <fullName evidence="2">Uncharacterized protein</fullName>
    </submittedName>
</protein>
<sequence>MVACLLTNCSQFKYIQGKHHKYTLCCTYRETESEALNCLIEMGRGLIEDKQTGGVYELEREILSNIT</sequence>
<evidence type="ECO:0000313" key="5">
    <source>
        <dbReference type="EMBL" id="CEK89834.1"/>
    </source>
</evidence>
<dbReference type="EMBL" id="HACG01042967">
    <property type="protein sequence ID" value="CEK89832.1"/>
    <property type="molecule type" value="Transcribed_RNA"/>
</dbReference>
<dbReference type="EMBL" id="HACG01042968">
    <property type="protein sequence ID" value="CEK89833.1"/>
    <property type="molecule type" value="Transcribed_RNA"/>
</dbReference>
<evidence type="ECO:0000313" key="3">
    <source>
        <dbReference type="EMBL" id="CEK89832.1"/>
    </source>
</evidence>
<accession>A0A0B7BC13</accession>
<dbReference type="AlphaFoldDB" id="A0A0B7BC13"/>
<name>A0A0B7BC13_9EUPU</name>
<proteinExistence type="predicted"/>
<evidence type="ECO:0000313" key="4">
    <source>
        <dbReference type="EMBL" id="CEK89833.1"/>
    </source>
</evidence>
<dbReference type="EMBL" id="HACG01042970">
    <property type="protein sequence ID" value="CEK89835.1"/>
    <property type="molecule type" value="Transcribed_RNA"/>
</dbReference>